<evidence type="ECO:0008006" key="4">
    <source>
        <dbReference type="Google" id="ProtNLM"/>
    </source>
</evidence>
<accession>A0A5C7B4P3</accession>
<dbReference type="STRING" id="1123037.GCA_000425305_03099"/>
<evidence type="ECO:0000313" key="3">
    <source>
        <dbReference type="Proteomes" id="UP000321938"/>
    </source>
</evidence>
<evidence type="ECO:0000256" key="1">
    <source>
        <dbReference type="SAM" id="SignalP"/>
    </source>
</evidence>
<protein>
    <recommendedName>
        <fullName evidence="4">TonB C-terminal domain-containing protein</fullName>
    </recommendedName>
</protein>
<dbReference type="RefSeq" id="WP_028872798.1">
    <property type="nucleotide sequence ID" value="NZ_VOSB01000022.1"/>
</dbReference>
<feature type="signal peptide" evidence="1">
    <location>
        <begin position="1"/>
        <end position="23"/>
    </location>
</feature>
<dbReference type="Proteomes" id="UP000321938">
    <property type="component" value="Unassembled WGS sequence"/>
</dbReference>
<evidence type="ECO:0000313" key="2">
    <source>
        <dbReference type="EMBL" id="TXE15981.1"/>
    </source>
</evidence>
<feature type="chain" id="PRO_5023118559" description="TonB C-terminal domain-containing protein" evidence="1">
    <location>
        <begin position="24"/>
        <end position="271"/>
    </location>
</feature>
<keyword evidence="1" id="KW-0732">Signal</keyword>
<gene>
    <name evidence="2" type="ORF">ES692_14590</name>
</gene>
<proteinExistence type="predicted"/>
<organism evidence="2 3">
    <name type="scientific">Psychroserpens burtonensis</name>
    <dbReference type="NCBI Taxonomy" id="49278"/>
    <lineage>
        <taxon>Bacteria</taxon>
        <taxon>Pseudomonadati</taxon>
        <taxon>Bacteroidota</taxon>
        <taxon>Flavobacteriia</taxon>
        <taxon>Flavobacteriales</taxon>
        <taxon>Flavobacteriaceae</taxon>
        <taxon>Psychroserpens</taxon>
    </lineage>
</organism>
<reference evidence="2 3" key="1">
    <citation type="submission" date="2019-08" db="EMBL/GenBank/DDBJ databases">
        <title>Genome of Psychroserpens burtonensis ACAM 167.</title>
        <authorList>
            <person name="Bowman J.P."/>
        </authorList>
    </citation>
    <scope>NUCLEOTIDE SEQUENCE [LARGE SCALE GENOMIC DNA]</scope>
    <source>
        <strain evidence="2 3">ACAM 167</strain>
    </source>
</reference>
<dbReference type="EMBL" id="VOSB01000022">
    <property type="protein sequence ID" value="TXE15981.1"/>
    <property type="molecule type" value="Genomic_DNA"/>
</dbReference>
<name>A0A5C7B4P3_9FLAO</name>
<comment type="caution">
    <text evidence="2">The sequence shown here is derived from an EMBL/GenBank/DDBJ whole genome shotgun (WGS) entry which is preliminary data.</text>
</comment>
<dbReference type="AlphaFoldDB" id="A0A5C7B4P3"/>
<dbReference type="OrthoDB" id="1436672at2"/>
<keyword evidence="3" id="KW-1185">Reference proteome</keyword>
<sequence length="271" mass="30883">MNKTTIIFCIKLAVLNVLVFCFASCNSTIKTDDPNSSSSNDLAFINSNLERTASKKIPDLYYGVDTRFEAYTKEDIHKATTIYDFLTEEEAQQIAYINSVDVIIIKDHEQSRIREYGTNDYLTPGQLKLLRATEHFSHFTIRTEFKERNTENGNLEERFFGPHITVVPEKQAIYRDGKESLITYFRENSKESMNVFKEDKLGAIKLSFIITKEGTISNVQHDAMTTGYPSLDEKFIELIKNIPGPWTPAENSKGEQVDQELVFTFGPANGC</sequence>